<keyword evidence="2" id="KW-1185">Reference proteome</keyword>
<evidence type="ECO:0000313" key="2">
    <source>
        <dbReference type="Proteomes" id="UP001176941"/>
    </source>
</evidence>
<dbReference type="Proteomes" id="UP001176941">
    <property type="component" value="Chromosome 16"/>
</dbReference>
<organism evidence="1 2">
    <name type="scientific">Rangifer tarandus platyrhynchus</name>
    <name type="common">Svalbard reindeer</name>
    <dbReference type="NCBI Taxonomy" id="3082113"/>
    <lineage>
        <taxon>Eukaryota</taxon>
        <taxon>Metazoa</taxon>
        <taxon>Chordata</taxon>
        <taxon>Craniata</taxon>
        <taxon>Vertebrata</taxon>
        <taxon>Euteleostomi</taxon>
        <taxon>Mammalia</taxon>
        <taxon>Eutheria</taxon>
        <taxon>Laurasiatheria</taxon>
        <taxon>Artiodactyla</taxon>
        <taxon>Ruminantia</taxon>
        <taxon>Pecora</taxon>
        <taxon>Cervidae</taxon>
        <taxon>Odocoileinae</taxon>
        <taxon>Rangifer</taxon>
    </lineage>
</organism>
<protein>
    <submittedName>
        <fullName evidence="1">Uncharacterized protein</fullName>
    </submittedName>
</protein>
<evidence type="ECO:0000313" key="1">
    <source>
        <dbReference type="EMBL" id="CAI9158058.1"/>
    </source>
</evidence>
<accession>A0ABN8YC80</accession>
<dbReference type="EMBL" id="OX459952">
    <property type="protein sequence ID" value="CAI9158058.1"/>
    <property type="molecule type" value="Genomic_DNA"/>
</dbReference>
<proteinExistence type="predicted"/>
<reference evidence="1" key="1">
    <citation type="submission" date="2023-04" db="EMBL/GenBank/DDBJ databases">
        <authorList>
            <consortium name="ELIXIR-Norway"/>
        </authorList>
    </citation>
    <scope>NUCLEOTIDE SEQUENCE [LARGE SCALE GENOMIC DNA]</scope>
</reference>
<sequence length="148" mass="16033">MEVPAESQEVVISVVPLESHELSFAEPQHRSWHALGLQWPVAITAITLTAVANRKLPSGPSKSPSTHWWPTRVPPVEIRWNTSGLAPVALRSSLVEFMGANPEANHPGGSRHQARVQGAANSCSPLVDVVTTDEAARWSFGHPLDRSP</sequence>
<name>A0ABN8YC80_RANTA</name>
<gene>
    <name evidence="1" type="ORF">MRATA1EN1_LOCUS7020</name>
</gene>